<sequence length="73" mass="8083">MNANAVNEIETRGKYLGSQVARIDERGIPVDWRLAIDHDDAVALARQLAEDAPDQQFAVYDGYLEASFARGFA</sequence>
<keyword evidence="2" id="KW-1185">Reference proteome</keyword>
<protein>
    <submittedName>
        <fullName evidence="1">Uncharacterized protein</fullName>
    </submittedName>
</protein>
<organism evidence="1 2">
    <name type="scientific">Mesorhizobium qingshengii</name>
    <dbReference type="NCBI Taxonomy" id="1165689"/>
    <lineage>
        <taxon>Bacteria</taxon>
        <taxon>Pseudomonadati</taxon>
        <taxon>Pseudomonadota</taxon>
        <taxon>Alphaproteobacteria</taxon>
        <taxon>Hyphomicrobiales</taxon>
        <taxon>Phyllobacteriaceae</taxon>
        <taxon>Mesorhizobium</taxon>
    </lineage>
</organism>
<proteinExistence type="predicted"/>
<dbReference type="EMBL" id="JAPFQA010000016">
    <property type="protein sequence ID" value="MCZ8547653.1"/>
    <property type="molecule type" value="Genomic_DNA"/>
</dbReference>
<evidence type="ECO:0000313" key="2">
    <source>
        <dbReference type="Proteomes" id="UP001152178"/>
    </source>
</evidence>
<gene>
    <name evidence="1" type="ORF">OOJ09_25995</name>
</gene>
<evidence type="ECO:0000313" key="1">
    <source>
        <dbReference type="EMBL" id="MCZ8547653.1"/>
    </source>
</evidence>
<reference evidence="1" key="1">
    <citation type="submission" date="2022-11" db="EMBL/GenBank/DDBJ databases">
        <authorList>
            <person name="Coimbra C."/>
        </authorList>
    </citation>
    <scope>NUCLEOTIDE SEQUENCE</scope>
    <source>
        <strain evidence="1">Jales19</strain>
    </source>
</reference>
<dbReference type="Proteomes" id="UP001152178">
    <property type="component" value="Unassembled WGS sequence"/>
</dbReference>
<accession>A0ABT4R1C3</accession>
<name>A0ABT4R1C3_9HYPH</name>
<dbReference type="RefSeq" id="WP_269907925.1">
    <property type="nucleotide sequence ID" value="NZ_JAPFQA010000016.1"/>
</dbReference>
<comment type="caution">
    <text evidence="1">The sequence shown here is derived from an EMBL/GenBank/DDBJ whole genome shotgun (WGS) entry which is preliminary data.</text>
</comment>